<dbReference type="AlphaFoldDB" id="A0A5J6KL28"/>
<feature type="region of interest" description="Disordered" evidence="7">
    <location>
        <begin position="1"/>
        <end position="20"/>
    </location>
</feature>
<evidence type="ECO:0000256" key="2">
    <source>
        <dbReference type="ARBA" id="ARBA00022723"/>
    </source>
</evidence>
<keyword evidence="4" id="KW-0238">DNA-binding</keyword>
<dbReference type="PANTHER" id="PTHR47338:SF3">
    <property type="entry name" value="C6 FINGER DOMAIN TRANSCRIPTION FACTOR DBAA-RELATED"/>
    <property type="match status" value="1"/>
</dbReference>
<keyword evidence="5" id="KW-0804">Transcription</keyword>
<comment type="subcellular location">
    <subcellularLocation>
        <location evidence="1">Nucleus</location>
    </subcellularLocation>
</comment>
<feature type="domain" description="Zn(2)-C6 fungal-type" evidence="8">
    <location>
        <begin position="21"/>
        <end position="51"/>
    </location>
</feature>
<evidence type="ECO:0000256" key="3">
    <source>
        <dbReference type="ARBA" id="ARBA00023015"/>
    </source>
</evidence>
<dbReference type="SUPFAM" id="SSF57701">
    <property type="entry name" value="Zn2/Cys6 DNA-binding domain"/>
    <property type="match status" value="1"/>
</dbReference>
<dbReference type="GO" id="GO:0008270">
    <property type="term" value="F:zinc ion binding"/>
    <property type="evidence" value="ECO:0007669"/>
    <property type="project" value="InterPro"/>
</dbReference>
<proteinExistence type="evidence at transcript level"/>
<reference evidence="9" key="1">
    <citation type="submission" date="2019-06" db="EMBL/GenBank/DDBJ databases">
        <title>Fusion transcription factors for strong, constitutive expression of cellulases and xylanases in Trichoderma reesei, Biotechnology for Biofuels.</title>
        <authorList>
            <person name="Derntl C."/>
            <person name="Mach R.L."/>
            <person name="Mach-Aigner A.R."/>
        </authorList>
    </citation>
    <scope>NUCLEOTIDE SEQUENCE</scope>
    <source>
        <strain evidence="9">QM6a</strain>
    </source>
</reference>
<dbReference type="SMART" id="SM00066">
    <property type="entry name" value="GAL4"/>
    <property type="match status" value="1"/>
</dbReference>
<protein>
    <submittedName>
        <fullName evidence="9">Yellow pigment regulator 1</fullName>
    </submittedName>
</protein>
<feature type="compositionally biased region" description="Low complexity" evidence="7">
    <location>
        <begin position="1"/>
        <end position="14"/>
    </location>
</feature>
<sequence length="674" mass="74181">MGSSATATTTGESTRQQPGLACEECRRRKARCDRVRPKCGICADSGRNCVVLDKRSQRGPKKGQLKDLRSRLMLLEQRLVGQNDAPSLPQERDSLGCPTPSEKVSPEGDLVSSRASTDIGLDTCMGSTAGAFALFGSTSGSDKMPPLTPDLSTASTANSMAACICKGWQTEPAMFSTSPFPQIPLTPQSTTAPSRMPSISLAAADPIMPDVVLMELDLLYFERVHPFAPMVHKRRYYAWASDPNASPARTALRSAMRTIASAMSPQFCDIGHVMYASTRRMLETQDACPETGLPWMTRLKPPHEQRKMHHERIQAWLLLAYYDVLRKSEHQAFITARRAFRLLRLSGLCEMDIDAYSGRQGDVATCTPPAETTWNMQMCSSENGADEAVLQQDWISVEERRRTVWSAFLLDRLSTMVNDQPTMLMEEAFYTRLPMSEAEFQSGTQEPVSQMGFLIEATDGIKASNSIQPLPPFAHCVVVANLFARCMTHCKMAMQSPPMSAPEAHDFWIRHQWLASAAANACESTETRCDPMLVFTRILAYSASLSLCSTANATSWQTLDHHLMAMACKPAAHQAASEVVRIIKTAPRIAFFKMHPFFPNAIALVTSFLNADVPYLPSTRGGNAMDAIQERQDAVNELLAALRRSSQVNNLAAELLCKLELDIGQAASDGSIYG</sequence>
<keyword evidence="6" id="KW-0539">Nucleus</keyword>
<dbReference type="Pfam" id="PF00172">
    <property type="entry name" value="Zn_clus"/>
    <property type="match status" value="1"/>
</dbReference>
<evidence type="ECO:0000256" key="6">
    <source>
        <dbReference type="ARBA" id="ARBA00023242"/>
    </source>
</evidence>
<dbReference type="PROSITE" id="PS50048">
    <property type="entry name" value="ZN2_CY6_FUNGAL_2"/>
    <property type="match status" value="1"/>
</dbReference>
<name>A0A5J6KL28_HYPJE</name>
<dbReference type="InterPro" id="IPR007219">
    <property type="entry name" value="XnlR_reg_dom"/>
</dbReference>
<dbReference type="Gene3D" id="4.10.240.10">
    <property type="entry name" value="Zn(2)-C6 fungal-type DNA-binding domain"/>
    <property type="match status" value="1"/>
</dbReference>
<evidence type="ECO:0000256" key="7">
    <source>
        <dbReference type="SAM" id="MobiDB-lite"/>
    </source>
</evidence>
<dbReference type="CDD" id="cd12148">
    <property type="entry name" value="fungal_TF_MHR"/>
    <property type="match status" value="1"/>
</dbReference>
<evidence type="ECO:0000256" key="1">
    <source>
        <dbReference type="ARBA" id="ARBA00004123"/>
    </source>
</evidence>
<keyword evidence="3" id="KW-0805">Transcription regulation</keyword>
<dbReference type="GO" id="GO:0006351">
    <property type="term" value="P:DNA-templated transcription"/>
    <property type="evidence" value="ECO:0007669"/>
    <property type="project" value="InterPro"/>
</dbReference>
<organism evidence="9">
    <name type="scientific">Hypocrea jecorina</name>
    <name type="common">Trichoderma reesei</name>
    <dbReference type="NCBI Taxonomy" id="51453"/>
    <lineage>
        <taxon>Eukaryota</taxon>
        <taxon>Fungi</taxon>
        <taxon>Dikarya</taxon>
        <taxon>Ascomycota</taxon>
        <taxon>Pezizomycotina</taxon>
        <taxon>Sordariomycetes</taxon>
        <taxon>Hypocreomycetidae</taxon>
        <taxon>Hypocreales</taxon>
        <taxon>Hypocreaceae</taxon>
        <taxon>Trichoderma</taxon>
    </lineage>
</organism>
<dbReference type="Pfam" id="PF04082">
    <property type="entry name" value="Fungal_trans"/>
    <property type="match status" value="1"/>
</dbReference>
<evidence type="ECO:0000256" key="4">
    <source>
        <dbReference type="ARBA" id="ARBA00023125"/>
    </source>
</evidence>
<dbReference type="InterPro" id="IPR001138">
    <property type="entry name" value="Zn2Cys6_DnaBD"/>
</dbReference>
<dbReference type="PROSITE" id="PS00463">
    <property type="entry name" value="ZN2_CY6_FUNGAL_1"/>
    <property type="match status" value="1"/>
</dbReference>
<dbReference type="CDD" id="cd00067">
    <property type="entry name" value="GAL4"/>
    <property type="match status" value="1"/>
</dbReference>
<evidence type="ECO:0000313" key="9">
    <source>
        <dbReference type="EMBL" id="QEV86398.1"/>
    </source>
</evidence>
<dbReference type="GO" id="GO:0003677">
    <property type="term" value="F:DNA binding"/>
    <property type="evidence" value="ECO:0007669"/>
    <property type="project" value="UniProtKB-KW"/>
</dbReference>
<dbReference type="PANTHER" id="PTHR47338">
    <property type="entry name" value="ZN(II)2CYS6 TRANSCRIPTION FACTOR (EUROFUNG)-RELATED"/>
    <property type="match status" value="1"/>
</dbReference>
<dbReference type="GO" id="GO:0005634">
    <property type="term" value="C:nucleus"/>
    <property type="evidence" value="ECO:0007669"/>
    <property type="project" value="UniProtKB-SubCell"/>
</dbReference>
<dbReference type="InterPro" id="IPR050815">
    <property type="entry name" value="TF_fung"/>
</dbReference>
<keyword evidence="2" id="KW-0479">Metal-binding</keyword>
<evidence type="ECO:0000259" key="8">
    <source>
        <dbReference type="PROSITE" id="PS50048"/>
    </source>
</evidence>
<dbReference type="EMBL" id="MN102104">
    <property type="protein sequence ID" value="QEV86398.1"/>
    <property type="molecule type" value="mRNA"/>
</dbReference>
<dbReference type="GO" id="GO:0000981">
    <property type="term" value="F:DNA-binding transcription factor activity, RNA polymerase II-specific"/>
    <property type="evidence" value="ECO:0007669"/>
    <property type="project" value="InterPro"/>
</dbReference>
<feature type="region of interest" description="Disordered" evidence="7">
    <location>
        <begin position="81"/>
        <end position="112"/>
    </location>
</feature>
<dbReference type="InterPro" id="IPR036864">
    <property type="entry name" value="Zn2-C6_fun-type_DNA-bd_sf"/>
</dbReference>
<evidence type="ECO:0000256" key="5">
    <source>
        <dbReference type="ARBA" id="ARBA00023163"/>
    </source>
</evidence>
<accession>A0A5J6KL28</accession>